<proteinExistence type="predicted"/>
<dbReference type="OrthoDB" id="10318431at2759"/>
<sequence length="733" mass="84487">MSSFTCFSVPHRSGTLEAPSNLNKSPLKTKVYEKLSQVLSSVREPCHGFSSFSSWNGYWLNLRQKPLHVSKEFVQNLVSQLKEGPKSECFVQLLVQIVAQRCFTDINKGVTLLQVILEREVFKDYIQIVNFFYNINVYCHFLWFLASFESEGFHKSSSLPWSTLFEWLEESVFRSTSFGGVQGEQEQKQEHSTTDFQIVLEEIFAIFCSFSKVRFEKSDLLIDREAALRCVLTFIIDPNGNMRRELVRKMEIFVWLECVKCSVYLSTDLEALTCFILCIRLSEEMEPEFVRDYLSMDFKIDVSQVESIGGERTIIELFTLVHSFKARRLLFSIILHILSNRLSLSSKGSSLYQVGMKNIPQSLQEFVFVLQSRLAAEAFPYVFRRCPRNFAFDVLRHVFIDSILFDDESPEAKEKVDKPFVVEFFLELERTAIEYQGVHVTPDDESIAEVENEFWVTNPVPSAIAVPFEMPYEIIQRLLLSSSPWDARFGERHLADVIAYSLNAGRDPTATVILYKSWLSKANHREMQQLLDSLAHIFQHLFILFREMGKESKLSRCMNLSLDWFVILGNCCAETSGIVSSILNFFDSFLDLLVDWRQLSRNDIGIFKSCDSVAELVCLGHVTLRPDCISSLSLKSLSPFAQLLQSISQNIHLRGEVQKATHRHVEWKMWKLVRLSLLLLLHLRGMPIEGYLQDSDPIIRKMSSFILTEFPNSVLLERSPSQLIELISQTTES</sequence>
<accession>M2XCR5</accession>
<dbReference type="AlphaFoldDB" id="M2XCR5"/>
<name>M2XCR5_GALSU</name>
<dbReference type="KEGG" id="gsl:Gasu_47290"/>
<dbReference type="RefSeq" id="XP_005704262.1">
    <property type="nucleotide sequence ID" value="XM_005704205.1"/>
</dbReference>
<dbReference type="EMBL" id="KB454528">
    <property type="protein sequence ID" value="EME27742.1"/>
    <property type="molecule type" value="Genomic_DNA"/>
</dbReference>
<dbReference type="GeneID" id="17086627"/>
<keyword evidence="2" id="KW-1185">Reference proteome</keyword>
<evidence type="ECO:0000313" key="2">
    <source>
        <dbReference type="Proteomes" id="UP000030680"/>
    </source>
</evidence>
<dbReference type="Proteomes" id="UP000030680">
    <property type="component" value="Unassembled WGS sequence"/>
</dbReference>
<dbReference type="Gramene" id="EME27742">
    <property type="protein sequence ID" value="EME27742"/>
    <property type="gene ID" value="Gasu_47290"/>
</dbReference>
<protein>
    <submittedName>
        <fullName evidence="1">Uncharacterized protein</fullName>
    </submittedName>
</protein>
<evidence type="ECO:0000313" key="1">
    <source>
        <dbReference type="EMBL" id="EME27742.1"/>
    </source>
</evidence>
<organism evidence="1 2">
    <name type="scientific">Galdieria sulphuraria</name>
    <name type="common">Red alga</name>
    <dbReference type="NCBI Taxonomy" id="130081"/>
    <lineage>
        <taxon>Eukaryota</taxon>
        <taxon>Rhodophyta</taxon>
        <taxon>Bangiophyceae</taxon>
        <taxon>Galdieriales</taxon>
        <taxon>Galdieriaceae</taxon>
        <taxon>Galdieria</taxon>
    </lineage>
</organism>
<reference evidence="2" key="1">
    <citation type="journal article" date="2013" name="Science">
        <title>Gene transfer from bacteria and archaea facilitated evolution of an extremophilic eukaryote.</title>
        <authorList>
            <person name="Schonknecht G."/>
            <person name="Chen W.H."/>
            <person name="Ternes C.M."/>
            <person name="Barbier G.G."/>
            <person name="Shrestha R.P."/>
            <person name="Stanke M."/>
            <person name="Brautigam A."/>
            <person name="Baker B.J."/>
            <person name="Banfield J.F."/>
            <person name="Garavito R.M."/>
            <person name="Carr K."/>
            <person name="Wilkerson C."/>
            <person name="Rensing S.A."/>
            <person name="Gagneul D."/>
            <person name="Dickenson N.E."/>
            <person name="Oesterhelt C."/>
            <person name="Lercher M.J."/>
            <person name="Weber A.P."/>
        </authorList>
    </citation>
    <scope>NUCLEOTIDE SEQUENCE [LARGE SCALE GENOMIC DNA]</scope>
    <source>
        <strain evidence="2">074W</strain>
    </source>
</reference>
<gene>
    <name evidence="1" type="ORF">Gasu_47290</name>
</gene>